<dbReference type="EMBL" id="BMMS01000023">
    <property type="protein sequence ID" value="GGO94673.1"/>
    <property type="molecule type" value="Genomic_DNA"/>
</dbReference>
<feature type="region of interest" description="Disordered" evidence="1">
    <location>
        <begin position="1"/>
        <end position="26"/>
    </location>
</feature>
<evidence type="ECO:0000256" key="1">
    <source>
        <dbReference type="SAM" id="MobiDB-lite"/>
    </source>
</evidence>
<reference evidence="2" key="2">
    <citation type="submission" date="2020-09" db="EMBL/GenBank/DDBJ databases">
        <authorList>
            <person name="Sun Q."/>
            <person name="Zhou Y."/>
        </authorList>
    </citation>
    <scope>NUCLEOTIDE SEQUENCE</scope>
    <source>
        <strain evidence="2">CGMCC 4.7201</strain>
    </source>
</reference>
<protein>
    <submittedName>
        <fullName evidence="2">Uncharacterized protein</fullName>
    </submittedName>
</protein>
<organism evidence="2 3">
    <name type="scientific">Wenjunlia tyrosinilytica</name>
    <dbReference type="NCBI Taxonomy" id="1544741"/>
    <lineage>
        <taxon>Bacteria</taxon>
        <taxon>Bacillati</taxon>
        <taxon>Actinomycetota</taxon>
        <taxon>Actinomycetes</taxon>
        <taxon>Kitasatosporales</taxon>
        <taxon>Streptomycetaceae</taxon>
        <taxon>Wenjunlia</taxon>
    </lineage>
</organism>
<name>A0A918E0I4_9ACTN</name>
<evidence type="ECO:0000313" key="2">
    <source>
        <dbReference type="EMBL" id="GGO94673.1"/>
    </source>
</evidence>
<evidence type="ECO:0000313" key="3">
    <source>
        <dbReference type="Proteomes" id="UP000641932"/>
    </source>
</evidence>
<proteinExistence type="predicted"/>
<dbReference type="Proteomes" id="UP000641932">
    <property type="component" value="Unassembled WGS sequence"/>
</dbReference>
<accession>A0A918E0I4</accession>
<keyword evidence="3" id="KW-1185">Reference proteome</keyword>
<reference evidence="2" key="1">
    <citation type="journal article" date="2014" name="Int. J. Syst. Evol. Microbiol.">
        <title>Complete genome sequence of Corynebacterium casei LMG S-19264T (=DSM 44701T), isolated from a smear-ripened cheese.</title>
        <authorList>
            <consortium name="US DOE Joint Genome Institute (JGI-PGF)"/>
            <person name="Walter F."/>
            <person name="Albersmeier A."/>
            <person name="Kalinowski J."/>
            <person name="Ruckert C."/>
        </authorList>
    </citation>
    <scope>NUCLEOTIDE SEQUENCE</scope>
    <source>
        <strain evidence="2">CGMCC 4.7201</strain>
    </source>
</reference>
<dbReference type="AlphaFoldDB" id="A0A918E0I4"/>
<sequence length="68" mass="7162">MAQQGGQTAGPGGATPGPCLQDPPDREADLMVHIMAVVITAADDHPTQQDEALRRAREADKRRTGGAR</sequence>
<gene>
    <name evidence="2" type="ORF">GCM10012280_50130</name>
</gene>
<feature type="region of interest" description="Disordered" evidence="1">
    <location>
        <begin position="42"/>
        <end position="68"/>
    </location>
</feature>
<comment type="caution">
    <text evidence="2">The sequence shown here is derived from an EMBL/GenBank/DDBJ whole genome shotgun (WGS) entry which is preliminary data.</text>
</comment>